<dbReference type="Proteomes" id="UP000007347">
    <property type="component" value="Chromosome"/>
</dbReference>
<reference evidence="2 3" key="1">
    <citation type="journal article" date="2013" name="Environ. Microbiol.">
        <title>Complete genome, catabolic sub-proteomes and key-metabolites of Desulfobacula toluolica Tol2, a marine, aromatic compound-degrading, sulfate-reducing bacterium.</title>
        <authorList>
            <person name="Wohlbrand L."/>
            <person name="Jacob J.H."/>
            <person name="Kube M."/>
            <person name="Mussmann M."/>
            <person name="Jarling R."/>
            <person name="Beck A."/>
            <person name="Amann R."/>
            <person name="Wilkes H."/>
            <person name="Reinhardt R."/>
            <person name="Rabus R."/>
        </authorList>
    </citation>
    <scope>NUCLEOTIDE SEQUENCE [LARGE SCALE GENOMIC DNA]</scope>
    <source>
        <strain evidence="3">DSM 7467 / Tol2</strain>
    </source>
</reference>
<name>K0NAW1_DESTT</name>
<proteinExistence type="predicted"/>
<dbReference type="KEGG" id="dto:TOL2_C31760"/>
<keyword evidence="3" id="KW-1185">Reference proteome</keyword>
<dbReference type="HOGENOM" id="CLU_2218879_0_0_7"/>
<dbReference type="AlphaFoldDB" id="K0NAW1"/>
<evidence type="ECO:0000256" key="1">
    <source>
        <dbReference type="SAM" id="SignalP"/>
    </source>
</evidence>
<organism evidence="2 3">
    <name type="scientific">Desulfobacula toluolica (strain DSM 7467 / Tol2)</name>
    <dbReference type="NCBI Taxonomy" id="651182"/>
    <lineage>
        <taxon>Bacteria</taxon>
        <taxon>Pseudomonadati</taxon>
        <taxon>Thermodesulfobacteriota</taxon>
        <taxon>Desulfobacteria</taxon>
        <taxon>Desulfobacterales</taxon>
        <taxon>Desulfobacteraceae</taxon>
        <taxon>Desulfobacula</taxon>
    </lineage>
</organism>
<gene>
    <name evidence="2" type="ordered locus">TOL2_C31760</name>
</gene>
<evidence type="ECO:0000313" key="2">
    <source>
        <dbReference type="EMBL" id="CCK81334.1"/>
    </source>
</evidence>
<accession>K0NAW1</accession>
<dbReference type="STRING" id="651182.TOL2_C31760"/>
<feature type="signal peptide" evidence="1">
    <location>
        <begin position="1"/>
        <end position="22"/>
    </location>
</feature>
<dbReference type="EMBL" id="FO203503">
    <property type="protein sequence ID" value="CCK81334.1"/>
    <property type="molecule type" value="Genomic_DNA"/>
</dbReference>
<dbReference type="Gene3D" id="3.40.50.1980">
    <property type="entry name" value="Nitrogenase molybdenum iron protein domain"/>
    <property type="match status" value="1"/>
</dbReference>
<evidence type="ECO:0000313" key="3">
    <source>
        <dbReference type="Proteomes" id="UP000007347"/>
    </source>
</evidence>
<feature type="chain" id="PRO_5003835052" evidence="1">
    <location>
        <begin position="23"/>
        <end position="106"/>
    </location>
</feature>
<protein>
    <submittedName>
        <fullName evidence="2">ABC transporter, substrate-binding protein</fullName>
    </submittedName>
</protein>
<dbReference type="RefSeq" id="WP_014958525.1">
    <property type="nucleotide sequence ID" value="NC_018645.1"/>
</dbReference>
<keyword evidence="1" id="KW-0732">Signal</keyword>
<sequence length="106" mass="12141">MFQKFNLAIFILIALFQSSCFASTTRPIIDSRGVEVNIPVNIQRISTINDGMIEGIMTAFSVQDKKDITFAAWLLDFCKNVYGVDNETAKKLRSVQWMDWTLEEIK</sequence>